<reference evidence="1 2" key="1">
    <citation type="submission" date="2009-06" db="EMBL/GenBank/DDBJ databases">
        <title>Complete sequence of Desulfovibrio salexigens DSM 2638.</title>
        <authorList>
            <consortium name="US DOE Joint Genome Institute"/>
            <person name="Lucas S."/>
            <person name="Copeland A."/>
            <person name="Lapidus A."/>
            <person name="Glavina del Rio T."/>
            <person name="Tice H."/>
            <person name="Bruce D."/>
            <person name="Goodwin L."/>
            <person name="Pitluck S."/>
            <person name="Munk A.C."/>
            <person name="Brettin T."/>
            <person name="Detter J.C."/>
            <person name="Han C."/>
            <person name="Tapia R."/>
            <person name="Larimer F."/>
            <person name="Land M."/>
            <person name="Hauser L."/>
            <person name="Kyrpides N."/>
            <person name="Anderson I."/>
            <person name="Wall J.D."/>
            <person name="Arkin A.P."/>
            <person name="Dehal P."/>
            <person name="Chivian D."/>
            <person name="Giles B."/>
            <person name="Hazen T.C."/>
        </authorList>
    </citation>
    <scope>NUCLEOTIDE SEQUENCE [LARGE SCALE GENOMIC DNA]</scope>
    <source>
        <strain evidence="2">ATCC 14822 / DSM 2638 / NCIMB 8403 / VKM B-1763</strain>
    </source>
</reference>
<dbReference type="eggNOG" id="ENOG5030NMB">
    <property type="taxonomic scope" value="Bacteria"/>
</dbReference>
<dbReference type="KEGG" id="dsa:Desal_1429"/>
<dbReference type="RefSeq" id="WP_015851309.1">
    <property type="nucleotide sequence ID" value="NC_012881.1"/>
</dbReference>
<sequence>MAKDVSKDQKKSKMFESKYDANILRNLIKEGKNADEVQDALGLASRQSLKQHILRLINEDGKFYEVAGLYRDAKKNPMINFKGDIRITKRQLSFEGSTYKHNDQFEISADNEKIVLTRIVSKSGDVEGQSVDELAAKTDGKIDVKGSTK</sequence>
<organism evidence="1 2">
    <name type="scientific">Maridesulfovibrio salexigens (strain ATCC 14822 / DSM 2638 / NCIMB 8403 / VKM B-1763)</name>
    <name type="common">Desulfovibrio salexigens</name>
    <dbReference type="NCBI Taxonomy" id="526222"/>
    <lineage>
        <taxon>Bacteria</taxon>
        <taxon>Pseudomonadati</taxon>
        <taxon>Thermodesulfobacteriota</taxon>
        <taxon>Desulfovibrionia</taxon>
        <taxon>Desulfovibrionales</taxon>
        <taxon>Desulfovibrionaceae</taxon>
        <taxon>Maridesulfovibrio</taxon>
    </lineage>
</organism>
<keyword evidence="2" id="KW-1185">Reference proteome</keyword>
<dbReference type="HOGENOM" id="CLU_153753_0_0_7"/>
<gene>
    <name evidence="1" type="ordered locus">Desal_1429</name>
</gene>
<name>C6BRQ1_MARSD</name>
<protein>
    <submittedName>
        <fullName evidence="1">Uncharacterized protein</fullName>
    </submittedName>
</protein>
<proteinExistence type="predicted"/>
<dbReference type="Proteomes" id="UP000002601">
    <property type="component" value="Chromosome"/>
</dbReference>
<dbReference type="EMBL" id="CP001649">
    <property type="protein sequence ID" value="ACS79491.1"/>
    <property type="molecule type" value="Genomic_DNA"/>
</dbReference>
<evidence type="ECO:0000313" key="2">
    <source>
        <dbReference type="Proteomes" id="UP000002601"/>
    </source>
</evidence>
<evidence type="ECO:0000313" key="1">
    <source>
        <dbReference type="EMBL" id="ACS79491.1"/>
    </source>
</evidence>
<dbReference type="OrthoDB" id="5455866at2"/>
<accession>C6BRQ1</accession>
<dbReference type="AlphaFoldDB" id="C6BRQ1"/>